<keyword evidence="2" id="KW-0808">Transferase</keyword>
<dbReference type="CDD" id="cd02440">
    <property type="entry name" value="AdoMet_MTases"/>
    <property type="match status" value="1"/>
</dbReference>
<accession>A0ABR9N4X0</accession>
<keyword evidence="2" id="KW-0489">Methyltransferase</keyword>
<dbReference type="InterPro" id="IPR013216">
    <property type="entry name" value="Methyltransf_11"/>
</dbReference>
<evidence type="ECO:0000313" key="2">
    <source>
        <dbReference type="EMBL" id="MBE1878321.1"/>
    </source>
</evidence>
<dbReference type="GO" id="GO:0008168">
    <property type="term" value="F:methyltransferase activity"/>
    <property type="evidence" value="ECO:0007669"/>
    <property type="project" value="UniProtKB-KW"/>
</dbReference>
<gene>
    <name evidence="2" type="ORF">IHE71_21735</name>
</gene>
<feature type="domain" description="Methyltransferase type 11" evidence="1">
    <location>
        <begin position="50"/>
        <end position="141"/>
    </location>
</feature>
<dbReference type="SUPFAM" id="SSF53335">
    <property type="entry name" value="S-adenosyl-L-methionine-dependent methyltransferases"/>
    <property type="match status" value="1"/>
</dbReference>
<dbReference type="Gene3D" id="3.40.50.150">
    <property type="entry name" value="Vaccinia Virus protein VP39"/>
    <property type="match status" value="1"/>
</dbReference>
<reference evidence="2 3" key="1">
    <citation type="submission" date="2020-10" db="EMBL/GenBank/DDBJ databases">
        <title>Myceligenerans pegani sp. nov., an endophytic actinomycete isolated from Peganum harmala L. in Xinjiang, China.</title>
        <authorList>
            <person name="Xin L."/>
        </authorList>
    </citation>
    <scope>NUCLEOTIDE SEQUENCE [LARGE SCALE GENOMIC DNA]</scope>
    <source>
        <strain evidence="2 3">TRM65318</strain>
    </source>
</reference>
<sequence>MERDEQYGEELFAHGRRGEAARLAALAAALDDSTFRWLERLPVRPNWRCLDIGTGTGTVAAWLSRRCPDGRVVATDRDTALLPPAAERGWETLEHDVTVDGFPDGSFDLIHVRWVLSHLRDREAVLARIVRWLAPGGWVLIQDLDRFPIASSPHPVYRKVSEAMCDAVEARIGTDTSWARTFPAPLRRAGLIDLDTEAFVAPTGATAMGRFWLGSADQLRGDLLEQFAVTEPELRYMHEQMVNPSYRDFALASVAAWGRRPER</sequence>
<proteinExistence type="predicted"/>
<dbReference type="EMBL" id="JADAQT010000108">
    <property type="protein sequence ID" value="MBE1878321.1"/>
    <property type="molecule type" value="Genomic_DNA"/>
</dbReference>
<dbReference type="Pfam" id="PF08241">
    <property type="entry name" value="Methyltransf_11"/>
    <property type="match status" value="1"/>
</dbReference>
<protein>
    <submittedName>
        <fullName evidence="2">Methyltransferase domain-containing protein</fullName>
    </submittedName>
</protein>
<evidence type="ECO:0000313" key="3">
    <source>
        <dbReference type="Proteomes" id="UP000625527"/>
    </source>
</evidence>
<dbReference type="GO" id="GO:0032259">
    <property type="term" value="P:methylation"/>
    <property type="evidence" value="ECO:0007669"/>
    <property type="project" value="UniProtKB-KW"/>
</dbReference>
<name>A0ABR9N4X0_9MICO</name>
<dbReference type="RefSeq" id="WP_192864854.1">
    <property type="nucleotide sequence ID" value="NZ_JADAQT010000108.1"/>
</dbReference>
<evidence type="ECO:0000259" key="1">
    <source>
        <dbReference type="Pfam" id="PF08241"/>
    </source>
</evidence>
<comment type="caution">
    <text evidence="2">The sequence shown here is derived from an EMBL/GenBank/DDBJ whole genome shotgun (WGS) entry which is preliminary data.</text>
</comment>
<keyword evidence="3" id="KW-1185">Reference proteome</keyword>
<dbReference type="Proteomes" id="UP000625527">
    <property type="component" value="Unassembled WGS sequence"/>
</dbReference>
<organism evidence="2 3">
    <name type="scientific">Myceligenerans pegani</name>
    <dbReference type="NCBI Taxonomy" id="2776917"/>
    <lineage>
        <taxon>Bacteria</taxon>
        <taxon>Bacillati</taxon>
        <taxon>Actinomycetota</taxon>
        <taxon>Actinomycetes</taxon>
        <taxon>Micrococcales</taxon>
        <taxon>Promicromonosporaceae</taxon>
        <taxon>Myceligenerans</taxon>
    </lineage>
</organism>
<dbReference type="PANTHER" id="PTHR43591">
    <property type="entry name" value="METHYLTRANSFERASE"/>
    <property type="match status" value="1"/>
</dbReference>
<dbReference type="InterPro" id="IPR029063">
    <property type="entry name" value="SAM-dependent_MTases_sf"/>
</dbReference>